<dbReference type="SMART" id="SM00255">
    <property type="entry name" value="TIR"/>
    <property type="match status" value="1"/>
</dbReference>
<dbReference type="InterPro" id="IPR000157">
    <property type="entry name" value="TIR_dom"/>
</dbReference>
<dbReference type="SUPFAM" id="SSF52200">
    <property type="entry name" value="Toll/Interleukin receptor TIR domain"/>
    <property type="match status" value="1"/>
</dbReference>
<evidence type="ECO:0000256" key="1">
    <source>
        <dbReference type="ARBA" id="ARBA00023027"/>
    </source>
</evidence>
<dbReference type="InParanoid" id="A0A5E4EN64"/>
<feature type="non-terminal residue" evidence="3">
    <location>
        <position position="156"/>
    </location>
</feature>
<accession>A0A5E4EN64</accession>
<dbReference type="EMBL" id="CABIKO010000023">
    <property type="protein sequence ID" value="VVA17185.1"/>
    <property type="molecule type" value="Genomic_DNA"/>
</dbReference>
<name>A0A5E4EN64_PRUDU</name>
<proteinExistence type="predicted"/>
<dbReference type="GO" id="GO:0007165">
    <property type="term" value="P:signal transduction"/>
    <property type="evidence" value="ECO:0007669"/>
    <property type="project" value="InterPro"/>
</dbReference>
<feature type="domain" description="TIR" evidence="2">
    <location>
        <begin position="17"/>
        <end position="156"/>
    </location>
</feature>
<dbReference type="Gene3D" id="3.40.50.10140">
    <property type="entry name" value="Toll/interleukin-1 receptor homology (TIR) domain"/>
    <property type="match status" value="1"/>
</dbReference>
<keyword evidence="1" id="KW-0520">NAD</keyword>
<dbReference type="Proteomes" id="UP000327085">
    <property type="component" value="Chromosome 5"/>
</dbReference>
<dbReference type="PANTHER" id="PTHR32009:SF155">
    <property type="entry name" value="DISEASE RESISTANCE PROTEIN (TIR-NBS-LRR CLASS)"/>
    <property type="match status" value="1"/>
</dbReference>
<reference evidence="4" key="1">
    <citation type="journal article" date="2020" name="Plant J.">
        <title>Transposons played a major role in the diversification between the closely related almond and peach genomes: results from the almond genome sequence.</title>
        <authorList>
            <person name="Alioto T."/>
            <person name="Alexiou K.G."/>
            <person name="Bardil A."/>
            <person name="Barteri F."/>
            <person name="Castanera R."/>
            <person name="Cruz F."/>
            <person name="Dhingra A."/>
            <person name="Duval H."/>
            <person name="Fernandez I Marti A."/>
            <person name="Frias L."/>
            <person name="Galan B."/>
            <person name="Garcia J.L."/>
            <person name="Howad W."/>
            <person name="Gomez-Garrido J."/>
            <person name="Gut M."/>
            <person name="Julca I."/>
            <person name="Morata J."/>
            <person name="Puigdomenech P."/>
            <person name="Ribeca P."/>
            <person name="Rubio Cabetas M.J."/>
            <person name="Vlasova A."/>
            <person name="Wirthensohn M."/>
            <person name="Garcia-Mas J."/>
            <person name="Gabaldon T."/>
            <person name="Casacuberta J.M."/>
            <person name="Arus P."/>
        </authorList>
    </citation>
    <scope>NUCLEOTIDE SEQUENCE [LARGE SCALE GENOMIC DNA]</scope>
    <source>
        <strain evidence="4">cv. Texas</strain>
    </source>
</reference>
<dbReference type="PROSITE" id="PS50104">
    <property type="entry name" value="TIR"/>
    <property type="match status" value="1"/>
</dbReference>
<evidence type="ECO:0000259" key="2">
    <source>
        <dbReference type="PROSITE" id="PS50104"/>
    </source>
</evidence>
<dbReference type="Pfam" id="PF01582">
    <property type="entry name" value="TIR"/>
    <property type="match status" value="1"/>
</dbReference>
<organism evidence="3 4">
    <name type="scientific">Prunus dulcis</name>
    <name type="common">Almond</name>
    <name type="synonym">Amygdalus dulcis</name>
    <dbReference type="NCBI Taxonomy" id="3755"/>
    <lineage>
        <taxon>Eukaryota</taxon>
        <taxon>Viridiplantae</taxon>
        <taxon>Streptophyta</taxon>
        <taxon>Embryophyta</taxon>
        <taxon>Tracheophyta</taxon>
        <taxon>Spermatophyta</taxon>
        <taxon>Magnoliopsida</taxon>
        <taxon>eudicotyledons</taxon>
        <taxon>Gunneridae</taxon>
        <taxon>Pentapetalae</taxon>
        <taxon>rosids</taxon>
        <taxon>fabids</taxon>
        <taxon>Rosales</taxon>
        <taxon>Rosaceae</taxon>
        <taxon>Amygdaloideae</taxon>
        <taxon>Amygdaleae</taxon>
        <taxon>Prunus</taxon>
    </lineage>
</organism>
<dbReference type="PANTHER" id="PTHR32009">
    <property type="entry name" value="TMV RESISTANCE PROTEIN N-LIKE"/>
    <property type="match status" value="1"/>
</dbReference>
<dbReference type="InterPro" id="IPR035897">
    <property type="entry name" value="Toll_tir_struct_dom_sf"/>
</dbReference>
<dbReference type="AlphaFoldDB" id="A0A5E4EN64"/>
<sequence>MTNRGASSSSARFTKSWKYHVFLSFRGLDTRSNFTSHLYSNLRLQGINTFMDDDELRRGEEISNALLTAIEDSKISVVVFSENYASSKWCLDELVKILDCKESNQQLVIPVFYKVNPSHVRNHRLANMDCNNVEKLNRWKEALSQAGKLAGFTLSD</sequence>
<dbReference type="Gramene" id="VVA17185">
    <property type="protein sequence ID" value="VVA17185"/>
    <property type="gene ID" value="Prudul26B035724"/>
</dbReference>
<gene>
    <name evidence="3" type="ORF">ALMOND_2B035724</name>
</gene>
<dbReference type="OMA" id="NCAEEAM"/>
<evidence type="ECO:0000313" key="4">
    <source>
        <dbReference type="Proteomes" id="UP000327085"/>
    </source>
</evidence>
<dbReference type="FunFam" id="3.40.50.10140:FF:000007">
    <property type="entry name" value="Disease resistance protein (TIR-NBS-LRR class)"/>
    <property type="match status" value="1"/>
</dbReference>
<evidence type="ECO:0000313" key="3">
    <source>
        <dbReference type="EMBL" id="VVA17185.1"/>
    </source>
</evidence>
<protein>
    <recommendedName>
        <fullName evidence="2">TIR domain-containing protein</fullName>
    </recommendedName>
</protein>